<evidence type="ECO:0000313" key="1">
    <source>
        <dbReference type="Proteomes" id="UP000887564"/>
    </source>
</evidence>
<reference evidence="2" key="1">
    <citation type="submission" date="2022-11" db="UniProtKB">
        <authorList>
            <consortium name="WormBaseParasite"/>
        </authorList>
    </citation>
    <scope>IDENTIFICATION</scope>
</reference>
<evidence type="ECO:0000313" key="2">
    <source>
        <dbReference type="WBParaSite" id="PEQ_0000493801-mRNA-1"/>
    </source>
</evidence>
<name>A0A914REL5_PAREQ</name>
<accession>A0A914REL5</accession>
<sequence length="32" mass="3794">MDMTSGRVRWMDAEPVQMTRFSPENRILLVLN</sequence>
<dbReference type="WBParaSite" id="PEQ_0000493801-mRNA-1">
    <property type="protein sequence ID" value="PEQ_0000493801-mRNA-1"/>
    <property type="gene ID" value="PEQ_0000493801"/>
</dbReference>
<dbReference type="Proteomes" id="UP000887564">
    <property type="component" value="Unplaced"/>
</dbReference>
<protein>
    <submittedName>
        <fullName evidence="2">Uncharacterized protein</fullName>
    </submittedName>
</protein>
<dbReference type="AlphaFoldDB" id="A0A914REL5"/>
<keyword evidence="1" id="KW-1185">Reference proteome</keyword>
<organism evidence="1 2">
    <name type="scientific">Parascaris equorum</name>
    <name type="common">Equine roundworm</name>
    <dbReference type="NCBI Taxonomy" id="6256"/>
    <lineage>
        <taxon>Eukaryota</taxon>
        <taxon>Metazoa</taxon>
        <taxon>Ecdysozoa</taxon>
        <taxon>Nematoda</taxon>
        <taxon>Chromadorea</taxon>
        <taxon>Rhabditida</taxon>
        <taxon>Spirurina</taxon>
        <taxon>Ascaridomorpha</taxon>
        <taxon>Ascaridoidea</taxon>
        <taxon>Ascarididae</taxon>
        <taxon>Parascaris</taxon>
    </lineage>
</organism>
<proteinExistence type="predicted"/>